<dbReference type="SUPFAM" id="SSF56112">
    <property type="entry name" value="Protein kinase-like (PK-like)"/>
    <property type="match status" value="1"/>
</dbReference>
<gene>
    <name evidence="2" type="ORF">HRG_07033</name>
</gene>
<sequence length="363" mass="41755">MAIFDELAGRQRQDMSKKWIHRAFAAQKEILELVAQRRSGGEPRGIVGWIAGSFNFCFRVAFTEGPDAVIRFPKPGCTVFADEKVINEARVIEFIRENTTIPVPRLISWGLTKDIPQQLGPFLISDFIHGVSLSRALRDPADNDWLFLKPALDNKTLNGVYEQIADILLQLFQFNFSKTQRNIATDQTTAKELYLARRRFLQLVDKYCAADDDQGPFKLFCDDLRPHNILVDPETLRITAVIDLEFTNAMPSQFSSDPPWWLLLAEPESYLSLGRHPEEFVTAYEASLGRFLQVLQRAEKARGLQLSSRMRDAWETKRFWFNYAIRNPFEIEILYENYLGEASGAGESLLYNKVRAEMEQFVQ</sequence>
<dbReference type="RefSeq" id="XP_044719466.1">
    <property type="nucleotide sequence ID" value="XM_044865504.1"/>
</dbReference>
<dbReference type="Pfam" id="PF01636">
    <property type="entry name" value="APH"/>
    <property type="match status" value="1"/>
</dbReference>
<dbReference type="PANTHER" id="PTHR21310">
    <property type="entry name" value="AMINOGLYCOSIDE PHOSPHOTRANSFERASE-RELATED-RELATED"/>
    <property type="match status" value="1"/>
</dbReference>
<accession>A0A9P8SGE5</accession>
<dbReference type="Proteomes" id="UP000824596">
    <property type="component" value="Unassembled WGS sequence"/>
</dbReference>
<feature type="domain" description="Aminoglycoside phosphotransferase" evidence="1">
    <location>
        <begin position="63"/>
        <end position="247"/>
    </location>
</feature>
<dbReference type="InterPro" id="IPR051678">
    <property type="entry name" value="AGP_Transferase"/>
</dbReference>
<dbReference type="Gene3D" id="3.90.1200.10">
    <property type="match status" value="1"/>
</dbReference>
<reference evidence="2" key="1">
    <citation type="submission" date="2021-09" db="EMBL/GenBank/DDBJ databases">
        <title>A high-quality genome of the endoparasitic fungus Hirsutella rhossiliensis with a comparison of Hirsutella genomes reveals transposable elements contributing to genome size variation.</title>
        <authorList>
            <person name="Lin R."/>
            <person name="Jiao Y."/>
            <person name="Sun X."/>
            <person name="Ling J."/>
            <person name="Xie B."/>
            <person name="Cheng X."/>
        </authorList>
    </citation>
    <scope>NUCLEOTIDE SEQUENCE</scope>
    <source>
        <strain evidence="2">HR02</strain>
    </source>
</reference>
<dbReference type="AlphaFoldDB" id="A0A9P8SGE5"/>
<protein>
    <submittedName>
        <fullName evidence="2">Phosphotransferase enzyme family domain-containing protein</fullName>
    </submittedName>
</protein>
<comment type="caution">
    <text evidence="2">The sequence shown here is derived from an EMBL/GenBank/DDBJ whole genome shotgun (WGS) entry which is preliminary data.</text>
</comment>
<organism evidence="2 3">
    <name type="scientific">Hirsutella rhossiliensis</name>
    <dbReference type="NCBI Taxonomy" id="111463"/>
    <lineage>
        <taxon>Eukaryota</taxon>
        <taxon>Fungi</taxon>
        <taxon>Dikarya</taxon>
        <taxon>Ascomycota</taxon>
        <taxon>Pezizomycotina</taxon>
        <taxon>Sordariomycetes</taxon>
        <taxon>Hypocreomycetidae</taxon>
        <taxon>Hypocreales</taxon>
        <taxon>Ophiocordycipitaceae</taxon>
        <taxon>Hirsutella</taxon>
    </lineage>
</organism>
<evidence type="ECO:0000313" key="3">
    <source>
        <dbReference type="Proteomes" id="UP000824596"/>
    </source>
</evidence>
<dbReference type="OrthoDB" id="5412996at2759"/>
<dbReference type="EMBL" id="JAIZPD010000007">
    <property type="protein sequence ID" value="KAH0961953.1"/>
    <property type="molecule type" value="Genomic_DNA"/>
</dbReference>
<keyword evidence="3" id="KW-1185">Reference proteome</keyword>
<dbReference type="GeneID" id="68356162"/>
<name>A0A9P8SGE5_9HYPO</name>
<proteinExistence type="predicted"/>
<evidence type="ECO:0000259" key="1">
    <source>
        <dbReference type="Pfam" id="PF01636"/>
    </source>
</evidence>
<dbReference type="InterPro" id="IPR011009">
    <property type="entry name" value="Kinase-like_dom_sf"/>
</dbReference>
<evidence type="ECO:0000313" key="2">
    <source>
        <dbReference type="EMBL" id="KAH0961953.1"/>
    </source>
</evidence>
<dbReference type="PANTHER" id="PTHR21310:SF37">
    <property type="entry name" value="AMINOGLYCOSIDE PHOSPHOTRANSFERASE DOMAIN-CONTAINING PROTEIN"/>
    <property type="match status" value="1"/>
</dbReference>
<dbReference type="InterPro" id="IPR002575">
    <property type="entry name" value="Aminoglycoside_PTrfase"/>
</dbReference>